<comment type="pathway">
    <text evidence="2">Glycolipid biosynthesis; glycosylphosphatidylinositol-anchor biosynthesis.</text>
</comment>
<dbReference type="GO" id="GO:0006506">
    <property type="term" value="P:GPI anchor biosynthetic process"/>
    <property type="evidence" value="ECO:0007669"/>
    <property type="project" value="UniProtKB-KW"/>
</dbReference>
<dbReference type="Proteomes" id="UP001378592">
    <property type="component" value="Unassembled WGS sequence"/>
</dbReference>
<evidence type="ECO:0000256" key="9">
    <source>
        <dbReference type="ARBA" id="ARBA00023180"/>
    </source>
</evidence>
<keyword evidence="5 10" id="KW-0812">Transmembrane</keyword>
<comment type="similarity">
    <text evidence="3">Belongs to the PIGS family.</text>
</comment>
<keyword evidence="9" id="KW-0325">Glycoprotein</keyword>
<evidence type="ECO:0000256" key="5">
    <source>
        <dbReference type="ARBA" id="ARBA00022692"/>
    </source>
</evidence>
<keyword evidence="12" id="KW-1185">Reference proteome</keyword>
<feature type="transmembrane region" description="Helical" evidence="10">
    <location>
        <begin position="30"/>
        <end position="49"/>
    </location>
</feature>
<evidence type="ECO:0000256" key="3">
    <source>
        <dbReference type="ARBA" id="ARBA00005316"/>
    </source>
</evidence>
<dbReference type="PANTHER" id="PTHR21072">
    <property type="entry name" value="GPI TRANSAMIDASE COMPONENT PIG-S"/>
    <property type="match status" value="1"/>
</dbReference>
<gene>
    <name evidence="11" type="ORF">R5R35_004719</name>
</gene>
<accession>A0AAN9Z4B3</accession>
<dbReference type="GO" id="GO:0042765">
    <property type="term" value="C:GPI-anchor transamidase complex"/>
    <property type="evidence" value="ECO:0007669"/>
    <property type="project" value="InterPro"/>
</dbReference>
<evidence type="ECO:0008006" key="13">
    <source>
        <dbReference type="Google" id="ProtNLM"/>
    </source>
</evidence>
<keyword evidence="6" id="KW-0256">Endoplasmic reticulum</keyword>
<proteinExistence type="inferred from homology"/>
<evidence type="ECO:0000256" key="6">
    <source>
        <dbReference type="ARBA" id="ARBA00022824"/>
    </source>
</evidence>
<keyword evidence="7 10" id="KW-1133">Transmembrane helix</keyword>
<evidence type="ECO:0000256" key="10">
    <source>
        <dbReference type="SAM" id="Phobius"/>
    </source>
</evidence>
<evidence type="ECO:0000256" key="2">
    <source>
        <dbReference type="ARBA" id="ARBA00004687"/>
    </source>
</evidence>
<dbReference type="InterPro" id="IPR019540">
    <property type="entry name" value="PtdIno-glycan_biosynth_class_S"/>
</dbReference>
<evidence type="ECO:0000256" key="1">
    <source>
        <dbReference type="ARBA" id="ARBA00004477"/>
    </source>
</evidence>
<comment type="caution">
    <text evidence="11">The sequence shown here is derived from an EMBL/GenBank/DDBJ whole genome shotgun (WGS) entry which is preliminary data.</text>
</comment>
<protein>
    <recommendedName>
        <fullName evidence="13">GPI transamidase component PIG-S</fullName>
    </recommendedName>
</protein>
<evidence type="ECO:0000256" key="8">
    <source>
        <dbReference type="ARBA" id="ARBA00023136"/>
    </source>
</evidence>
<keyword evidence="8 10" id="KW-0472">Membrane</keyword>
<evidence type="ECO:0000256" key="7">
    <source>
        <dbReference type="ARBA" id="ARBA00022989"/>
    </source>
</evidence>
<evidence type="ECO:0000256" key="4">
    <source>
        <dbReference type="ARBA" id="ARBA00022502"/>
    </source>
</evidence>
<dbReference type="PANTHER" id="PTHR21072:SF13">
    <property type="entry name" value="GPI TRANSAMIDASE COMPONENT PIG-S"/>
    <property type="match status" value="1"/>
</dbReference>
<dbReference type="EMBL" id="JAZDUA010000332">
    <property type="protein sequence ID" value="KAK7794500.1"/>
    <property type="molecule type" value="Genomic_DNA"/>
</dbReference>
<dbReference type="GO" id="GO:0016255">
    <property type="term" value="P:attachment of GPI anchor to protein"/>
    <property type="evidence" value="ECO:0007669"/>
    <property type="project" value="InterPro"/>
</dbReference>
<dbReference type="AlphaFoldDB" id="A0AAN9Z4B3"/>
<reference evidence="11 12" key="1">
    <citation type="submission" date="2024-03" db="EMBL/GenBank/DDBJ databases">
        <title>The genome assembly and annotation of the cricket Gryllus longicercus Weissman &amp; Gray.</title>
        <authorList>
            <person name="Szrajer S."/>
            <person name="Gray D."/>
            <person name="Ylla G."/>
        </authorList>
    </citation>
    <scope>NUCLEOTIDE SEQUENCE [LARGE SCALE GENOMIC DNA]</scope>
    <source>
        <strain evidence="11">DAG 2021-001</strain>
        <tissue evidence="11">Whole body minus gut</tissue>
    </source>
</reference>
<organism evidence="11 12">
    <name type="scientific">Gryllus longicercus</name>
    <dbReference type="NCBI Taxonomy" id="2509291"/>
    <lineage>
        <taxon>Eukaryota</taxon>
        <taxon>Metazoa</taxon>
        <taxon>Ecdysozoa</taxon>
        <taxon>Arthropoda</taxon>
        <taxon>Hexapoda</taxon>
        <taxon>Insecta</taxon>
        <taxon>Pterygota</taxon>
        <taxon>Neoptera</taxon>
        <taxon>Polyneoptera</taxon>
        <taxon>Orthoptera</taxon>
        <taxon>Ensifera</taxon>
        <taxon>Gryllidea</taxon>
        <taxon>Grylloidea</taxon>
        <taxon>Gryllidae</taxon>
        <taxon>Gryllinae</taxon>
        <taxon>Gryllus</taxon>
    </lineage>
</organism>
<comment type="subcellular location">
    <subcellularLocation>
        <location evidence="1">Endoplasmic reticulum membrane</location>
        <topology evidence="1">Multi-pass membrane protein</topology>
    </subcellularLocation>
</comment>
<evidence type="ECO:0000313" key="12">
    <source>
        <dbReference type="Proteomes" id="UP001378592"/>
    </source>
</evidence>
<keyword evidence="4" id="KW-0337">GPI-anchor biosynthesis</keyword>
<evidence type="ECO:0000313" key="11">
    <source>
        <dbReference type="EMBL" id="KAK7794500.1"/>
    </source>
</evidence>
<feature type="transmembrane region" description="Helical" evidence="10">
    <location>
        <begin position="518"/>
        <end position="543"/>
    </location>
</feature>
<name>A0AAN9Z4B3_9ORTH</name>
<dbReference type="Pfam" id="PF10510">
    <property type="entry name" value="PIG-S"/>
    <property type="match status" value="1"/>
</dbReference>
<sequence>MSSHPSTTEEIKTVGDLPVEKIDKTEDYRIYAAISYFVILIVIGLPLWWKTTEVYRVPLPYTRIAALNESDFVLVTNVTIASLDIDRGKQLASDLDNFFKTSKLFKVHFVVTQVQKQILASAQSIQALELSSVSRRQAGDILLLEVPGLPRFTPSQVLVGRRRIVYFATDTSSVKLTEVLQQWLFQEETLQRMISSMVSPTKSELDLAGRRRMPTASAYDVMVTIVNPDPEKVQLNWDLQEAIENFLSPFLRNLAPLADYNVKSQWLYFVPLQVQPKLVPEQPGIRKHFALSEELLPHIITPLEKKLASHVSQNPCLNFVVYVPPCSESPLYIYRQEGVILRGGVNAFLSPRWGGIIIHNPPQDICDNTTVVEPKPVEADWSKIMGTFLAQLRLLVGVPELDDIPRVSMLPLAASGMRQWELDSLYRVRIMEQLTSAMLTLQSLSQLLGEISNIVIDDEVGDSIQEAVSAVERGIELLHQGNLLAAFEASKQAFLSAEAAFTDPSLLALLYFPDDQKYAVYIPLFLPVMIPVLMSLKNIYLWAASKVRHKGKEKVD</sequence>